<dbReference type="GeneID" id="18936344"/>
<dbReference type="RefSeq" id="XP_007415606.1">
    <property type="nucleotide sequence ID" value="XM_007415544.1"/>
</dbReference>
<dbReference type="EMBL" id="GL883141">
    <property type="protein sequence ID" value="EGG01006.1"/>
    <property type="molecule type" value="Genomic_DNA"/>
</dbReference>
<dbReference type="KEGG" id="mlr:MELLADRAFT_92719"/>
<dbReference type="HOGENOM" id="CLU_1057984_0_0_1"/>
<keyword evidence="3" id="KW-1185">Reference proteome</keyword>
<feature type="transmembrane region" description="Helical" evidence="1">
    <location>
        <begin position="143"/>
        <end position="163"/>
    </location>
</feature>
<keyword evidence="1" id="KW-1133">Transmembrane helix</keyword>
<feature type="transmembrane region" description="Helical" evidence="1">
    <location>
        <begin position="20"/>
        <end position="45"/>
    </location>
</feature>
<gene>
    <name evidence="2" type="ORF">MELLADRAFT_92719</name>
</gene>
<accession>F4S2V1</accession>
<dbReference type="InParanoid" id="F4S2V1"/>
<dbReference type="VEuPathDB" id="FungiDB:MELLADRAFT_92719"/>
<dbReference type="Proteomes" id="UP000001072">
    <property type="component" value="Unassembled WGS sequence"/>
</dbReference>
<protein>
    <submittedName>
        <fullName evidence="2">Uncharacterized protein</fullName>
    </submittedName>
</protein>
<proteinExistence type="predicted"/>
<feature type="transmembrane region" description="Helical" evidence="1">
    <location>
        <begin position="175"/>
        <end position="199"/>
    </location>
</feature>
<evidence type="ECO:0000313" key="3">
    <source>
        <dbReference type="Proteomes" id="UP000001072"/>
    </source>
</evidence>
<keyword evidence="1" id="KW-0812">Transmembrane</keyword>
<organism evidence="3">
    <name type="scientific">Melampsora larici-populina (strain 98AG31 / pathotype 3-4-7)</name>
    <name type="common">Poplar leaf rust fungus</name>
    <dbReference type="NCBI Taxonomy" id="747676"/>
    <lineage>
        <taxon>Eukaryota</taxon>
        <taxon>Fungi</taxon>
        <taxon>Dikarya</taxon>
        <taxon>Basidiomycota</taxon>
        <taxon>Pucciniomycotina</taxon>
        <taxon>Pucciniomycetes</taxon>
        <taxon>Pucciniales</taxon>
        <taxon>Melampsoraceae</taxon>
        <taxon>Melampsora</taxon>
    </lineage>
</organism>
<name>F4S2V1_MELLP</name>
<evidence type="ECO:0000256" key="1">
    <source>
        <dbReference type="SAM" id="Phobius"/>
    </source>
</evidence>
<sequence>MINLSSARAVSHNIIPKGQLLSTTATWALNIFLVIIIFVPSVVIVTNCSQLTYEYSCTRQIVMPVIQHLRDLAPTCTSGTCSVVTYVTSQVFVLTSALHHIDRVVHHTTIYVPFVYLLFQSFKTQRGLDYSTKRQTDGVFSNTVIELAIVFLRVVLGVCSARLLRNGEFIMNANFWLILRIGISSVISTLGNITLFFILDNLRRSDTTEPATQISLPSILFLDQILYFSQL</sequence>
<evidence type="ECO:0000313" key="2">
    <source>
        <dbReference type="EMBL" id="EGG01006.1"/>
    </source>
</evidence>
<keyword evidence="1" id="KW-0472">Membrane</keyword>
<reference evidence="3" key="1">
    <citation type="journal article" date="2011" name="Proc. Natl. Acad. Sci. U.S.A.">
        <title>Obligate biotrophy features unraveled by the genomic analysis of rust fungi.</title>
        <authorList>
            <person name="Duplessis S."/>
            <person name="Cuomo C.A."/>
            <person name="Lin Y.-C."/>
            <person name="Aerts A."/>
            <person name="Tisserant E."/>
            <person name="Veneault-Fourrey C."/>
            <person name="Joly D.L."/>
            <person name="Hacquard S."/>
            <person name="Amselem J."/>
            <person name="Cantarel B.L."/>
            <person name="Chiu R."/>
            <person name="Coutinho P.M."/>
            <person name="Feau N."/>
            <person name="Field M."/>
            <person name="Frey P."/>
            <person name="Gelhaye E."/>
            <person name="Goldberg J."/>
            <person name="Grabherr M.G."/>
            <person name="Kodira C.D."/>
            <person name="Kohler A."/>
            <person name="Kuees U."/>
            <person name="Lindquist E.A."/>
            <person name="Lucas S.M."/>
            <person name="Mago R."/>
            <person name="Mauceli E."/>
            <person name="Morin E."/>
            <person name="Murat C."/>
            <person name="Pangilinan J.L."/>
            <person name="Park R."/>
            <person name="Pearson M."/>
            <person name="Quesneville H."/>
            <person name="Rouhier N."/>
            <person name="Sakthikumar S."/>
            <person name="Salamov A.A."/>
            <person name="Schmutz J."/>
            <person name="Selles B."/>
            <person name="Shapiro H."/>
            <person name="Tanguay P."/>
            <person name="Tuskan G.A."/>
            <person name="Henrissat B."/>
            <person name="Van de Peer Y."/>
            <person name="Rouze P."/>
            <person name="Ellis J.G."/>
            <person name="Dodds P.N."/>
            <person name="Schein J.E."/>
            <person name="Zhong S."/>
            <person name="Hamelin R.C."/>
            <person name="Grigoriev I.V."/>
            <person name="Szabo L.J."/>
            <person name="Martin F."/>
        </authorList>
    </citation>
    <scope>NUCLEOTIDE SEQUENCE [LARGE SCALE GENOMIC DNA]</scope>
    <source>
        <strain evidence="3">98AG31 / pathotype 3-4-7</strain>
    </source>
</reference>
<dbReference type="AlphaFoldDB" id="F4S2V1"/>